<dbReference type="AlphaFoldDB" id="A0A371HUQ7"/>
<feature type="non-terminal residue" evidence="1">
    <location>
        <position position="1"/>
    </location>
</feature>
<sequence>MPMSIYISLNFGDLEPTEMTIQLAKISVVQPLGVLKDVLVQVNELIFPTNFYALDMKDETSGKDPP</sequence>
<evidence type="ECO:0000313" key="2">
    <source>
        <dbReference type="Proteomes" id="UP000257109"/>
    </source>
</evidence>
<name>A0A371HUQ7_MUCPR</name>
<gene>
    <name evidence="1" type="ORF">CR513_09463</name>
</gene>
<organism evidence="1 2">
    <name type="scientific">Mucuna pruriens</name>
    <name type="common">Velvet bean</name>
    <name type="synonym">Dolichos pruriens</name>
    <dbReference type="NCBI Taxonomy" id="157652"/>
    <lineage>
        <taxon>Eukaryota</taxon>
        <taxon>Viridiplantae</taxon>
        <taxon>Streptophyta</taxon>
        <taxon>Embryophyta</taxon>
        <taxon>Tracheophyta</taxon>
        <taxon>Spermatophyta</taxon>
        <taxon>Magnoliopsida</taxon>
        <taxon>eudicotyledons</taxon>
        <taxon>Gunneridae</taxon>
        <taxon>Pentapetalae</taxon>
        <taxon>rosids</taxon>
        <taxon>fabids</taxon>
        <taxon>Fabales</taxon>
        <taxon>Fabaceae</taxon>
        <taxon>Papilionoideae</taxon>
        <taxon>50 kb inversion clade</taxon>
        <taxon>NPAAA clade</taxon>
        <taxon>indigoferoid/millettioid clade</taxon>
        <taxon>Phaseoleae</taxon>
        <taxon>Mucuna</taxon>
    </lineage>
</organism>
<dbReference type="PANTHER" id="PTHR33067:SF15">
    <property type="entry name" value="RNA-DIRECTED DNA POLYMERASE"/>
    <property type="match status" value="1"/>
</dbReference>
<dbReference type="EMBL" id="QJKJ01001670">
    <property type="protein sequence ID" value="RDY06529.1"/>
    <property type="molecule type" value="Genomic_DNA"/>
</dbReference>
<reference evidence="1" key="1">
    <citation type="submission" date="2018-05" db="EMBL/GenBank/DDBJ databases">
        <title>Draft genome of Mucuna pruriens seed.</title>
        <authorList>
            <person name="Nnadi N.E."/>
            <person name="Vos R."/>
            <person name="Hasami M.H."/>
            <person name="Devisetty U.K."/>
            <person name="Aguiy J.C."/>
        </authorList>
    </citation>
    <scope>NUCLEOTIDE SEQUENCE [LARGE SCALE GENOMIC DNA]</scope>
    <source>
        <strain evidence="1">JCA_2017</strain>
    </source>
</reference>
<dbReference type="PANTHER" id="PTHR33067">
    <property type="entry name" value="RNA-DIRECTED DNA POLYMERASE-RELATED"/>
    <property type="match status" value="1"/>
</dbReference>
<dbReference type="Gene3D" id="2.40.70.10">
    <property type="entry name" value="Acid Proteases"/>
    <property type="match status" value="1"/>
</dbReference>
<proteinExistence type="predicted"/>
<accession>A0A371HUQ7</accession>
<evidence type="ECO:0000313" key="1">
    <source>
        <dbReference type="EMBL" id="RDY06529.1"/>
    </source>
</evidence>
<dbReference type="OrthoDB" id="778454at2759"/>
<keyword evidence="2" id="KW-1185">Reference proteome</keyword>
<protein>
    <submittedName>
        <fullName evidence="1">Uncharacterized protein</fullName>
    </submittedName>
</protein>
<dbReference type="InterPro" id="IPR021109">
    <property type="entry name" value="Peptidase_aspartic_dom_sf"/>
</dbReference>
<comment type="caution">
    <text evidence="1">The sequence shown here is derived from an EMBL/GenBank/DDBJ whole genome shotgun (WGS) entry which is preliminary data.</text>
</comment>
<dbReference type="Proteomes" id="UP000257109">
    <property type="component" value="Unassembled WGS sequence"/>
</dbReference>